<dbReference type="Proteomes" id="UP000054851">
    <property type="component" value="Unassembled WGS sequence"/>
</dbReference>
<gene>
    <name evidence="1" type="ORF">AWB79_02170</name>
</gene>
<accession>A0A158AC45</accession>
<organism evidence="1 2">
    <name type="scientific">Caballeronia hypogeia</name>
    <dbReference type="NCBI Taxonomy" id="1777140"/>
    <lineage>
        <taxon>Bacteria</taxon>
        <taxon>Pseudomonadati</taxon>
        <taxon>Pseudomonadota</taxon>
        <taxon>Betaproteobacteria</taxon>
        <taxon>Burkholderiales</taxon>
        <taxon>Burkholderiaceae</taxon>
        <taxon>Caballeronia</taxon>
    </lineage>
</organism>
<proteinExistence type="predicted"/>
<evidence type="ECO:0000313" key="1">
    <source>
        <dbReference type="EMBL" id="SAK55275.1"/>
    </source>
</evidence>
<sequence length="44" mass="4975">MNAPSENERLMQLDRNIDVTSQLLQEQKSRLALGRSSSQMLLAT</sequence>
<evidence type="ECO:0000313" key="2">
    <source>
        <dbReference type="Proteomes" id="UP000054851"/>
    </source>
</evidence>
<dbReference type="EMBL" id="FCOA02000005">
    <property type="protein sequence ID" value="SAK55275.1"/>
    <property type="molecule type" value="Genomic_DNA"/>
</dbReference>
<dbReference type="AlphaFoldDB" id="A0A158AC45"/>
<dbReference type="RefSeq" id="WP_269767925.1">
    <property type="nucleotide sequence ID" value="NZ_FCOA02000005.1"/>
</dbReference>
<name>A0A158AC45_9BURK</name>
<protein>
    <submittedName>
        <fullName evidence="1">Uncharacterized protein</fullName>
    </submittedName>
</protein>
<keyword evidence="2" id="KW-1185">Reference proteome</keyword>
<reference evidence="1" key="1">
    <citation type="submission" date="2016-01" db="EMBL/GenBank/DDBJ databases">
        <authorList>
            <person name="Peeters C."/>
        </authorList>
    </citation>
    <scope>NUCLEOTIDE SEQUENCE</scope>
    <source>
        <strain evidence="1">LMG 29322</strain>
    </source>
</reference>
<comment type="caution">
    <text evidence="1">The sequence shown here is derived from an EMBL/GenBank/DDBJ whole genome shotgun (WGS) entry which is preliminary data.</text>
</comment>